<organism evidence="1 2">
    <name type="scientific">Paraliobacillus quinghaiensis</name>
    <dbReference type="NCBI Taxonomy" id="470815"/>
    <lineage>
        <taxon>Bacteria</taxon>
        <taxon>Bacillati</taxon>
        <taxon>Bacillota</taxon>
        <taxon>Bacilli</taxon>
        <taxon>Bacillales</taxon>
        <taxon>Bacillaceae</taxon>
        <taxon>Paraliobacillus</taxon>
    </lineage>
</organism>
<dbReference type="Proteomes" id="UP000618460">
    <property type="component" value="Unassembled WGS sequence"/>
</dbReference>
<gene>
    <name evidence="1" type="ORF">GCM10011351_28370</name>
</gene>
<protein>
    <submittedName>
        <fullName evidence="1">Uncharacterized protein</fullName>
    </submittedName>
</protein>
<proteinExistence type="predicted"/>
<dbReference type="EMBL" id="BMLG01000023">
    <property type="protein sequence ID" value="GGM40528.1"/>
    <property type="molecule type" value="Genomic_DNA"/>
</dbReference>
<evidence type="ECO:0000313" key="2">
    <source>
        <dbReference type="Proteomes" id="UP000618460"/>
    </source>
</evidence>
<accession>A0A917WY92</accession>
<evidence type="ECO:0000313" key="1">
    <source>
        <dbReference type="EMBL" id="GGM40528.1"/>
    </source>
</evidence>
<dbReference type="RefSeq" id="WP_117156794.1">
    <property type="nucleotide sequence ID" value="NZ_BMLG01000023.1"/>
</dbReference>
<sequence length="130" mass="15480">MEFLRLEDESEYVFNNCILLIGRDKNSEYLCLMDKDKMSLPSLTYYTMYIKYNIEKRIKINPLNIVISDKNKKYKVKAFGQENEFSSFFALLDQDNIVQFTAVNLDADGYDSCYKYIEEITFNNFEKFTN</sequence>
<comment type="caution">
    <text evidence="1">The sequence shown here is derived from an EMBL/GenBank/DDBJ whole genome shotgun (WGS) entry which is preliminary data.</text>
</comment>
<reference evidence="1" key="1">
    <citation type="journal article" date="2014" name="Int. J. Syst. Evol. Microbiol.">
        <title>Complete genome sequence of Corynebacterium casei LMG S-19264T (=DSM 44701T), isolated from a smear-ripened cheese.</title>
        <authorList>
            <consortium name="US DOE Joint Genome Institute (JGI-PGF)"/>
            <person name="Walter F."/>
            <person name="Albersmeier A."/>
            <person name="Kalinowski J."/>
            <person name="Ruckert C."/>
        </authorList>
    </citation>
    <scope>NUCLEOTIDE SEQUENCE</scope>
    <source>
        <strain evidence="1">CGMCC 1.6333</strain>
    </source>
</reference>
<reference evidence="1" key="2">
    <citation type="submission" date="2020-09" db="EMBL/GenBank/DDBJ databases">
        <authorList>
            <person name="Sun Q."/>
            <person name="Zhou Y."/>
        </authorList>
    </citation>
    <scope>NUCLEOTIDE SEQUENCE</scope>
    <source>
        <strain evidence="1">CGMCC 1.6333</strain>
    </source>
</reference>
<name>A0A917WY92_9BACI</name>
<keyword evidence="2" id="KW-1185">Reference proteome</keyword>
<dbReference type="AlphaFoldDB" id="A0A917WY92"/>